<evidence type="ECO:0000259" key="2">
    <source>
        <dbReference type="Pfam" id="PF13556"/>
    </source>
</evidence>
<feature type="domain" description="RsbT co-antagonist protein RsbRD N-terminal" evidence="3">
    <location>
        <begin position="45"/>
        <end position="186"/>
    </location>
</feature>
<evidence type="ECO:0000313" key="5">
    <source>
        <dbReference type="EMBL" id="ANS31545.1"/>
    </source>
</evidence>
<dbReference type="InterPro" id="IPR025736">
    <property type="entry name" value="PucR_C-HTH_dom"/>
</dbReference>
<dbReference type="PATRIC" id="fig|37919.13.peg.7293"/>
<name>A0A1B1KFZ9_RHOOP</name>
<evidence type="ECO:0000259" key="3">
    <source>
        <dbReference type="Pfam" id="PF14361"/>
    </source>
</evidence>
<dbReference type="InterPro" id="IPR041522">
    <property type="entry name" value="CdaR_GGDEF"/>
</dbReference>
<dbReference type="Pfam" id="PF13556">
    <property type="entry name" value="HTH_30"/>
    <property type="match status" value="1"/>
</dbReference>
<evidence type="ECO:0008006" key="7">
    <source>
        <dbReference type="Google" id="ProtNLM"/>
    </source>
</evidence>
<gene>
    <name evidence="5" type="ORF">R1CP_34675</name>
</gene>
<reference evidence="5 6" key="1">
    <citation type="submission" date="2014-07" db="EMBL/GenBank/DDBJ databases">
        <authorList>
            <person name="Zhang J.E."/>
            <person name="Yang H."/>
            <person name="Guo J."/>
            <person name="Deng Z."/>
            <person name="Luo H."/>
            <person name="Luo M."/>
            <person name="Zhao B."/>
        </authorList>
    </citation>
    <scope>NUCLEOTIDE SEQUENCE [LARGE SCALE GENOMIC DNA]</scope>
    <source>
        <strain evidence="5 6">1CP</strain>
    </source>
</reference>
<dbReference type="Pfam" id="PF14361">
    <property type="entry name" value="RsbRD_N"/>
    <property type="match status" value="1"/>
</dbReference>
<dbReference type="Gene3D" id="1.10.10.2840">
    <property type="entry name" value="PucR C-terminal helix-turn-helix domain"/>
    <property type="match status" value="1"/>
</dbReference>
<dbReference type="InterPro" id="IPR025751">
    <property type="entry name" value="RsbRD_N_dom"/>
</dbReference>
<feature type="domain" description="CdaR GGDEF-like" evidence="4">
    <location>
        <begin position="211"/>
        <end position="318"/>
    </location>
</feature>
<evidence type="ECO:0000313" key="6">
    <source>
        <dbReference type="Proteomes" id="UP000186108"/>
    </source>
</evidence>
<dbReference type="Proteomes" id="UP000186108">
    <property type="component" value="Chromosome"/>
</dbReference>
<protein>
    <recommendedName>
        <fullName evidence="7">PucR family transcriptional regulator</fullName>
    </recommendedName>
</protein>
<sequence>MSSPAPGDRGAGARRRMARVPAMAEAEVLDIVAGIARKLDVRQAEITRSMSALLAHEIDQLDEDPQLVELLEASVNGNVSTIIHVLANDIPVDHLQPTTAAVEYALRLAQRDVSSNSLVRAYHMGQDDLIKICYDEVSSLQLSGPLTLAVLKHISEVVYSYIDWITLYVFDAYEQERRRWLGARGNVHSSTIHTLLTGTGDDGSAFETETHYRLEQTHVAMILWSTGPDTEASLNTLDHYVRDLARHLATDSAPIVTAIDRRTLWAWLPFGRRKPVLDTTELAATLPANPGIRTAIGLPATGVAGFRRSHEQARAAYSVATVPNTPARPIVGFGDRGVAVVSLLAENLDSTRAWVWEVLGPLAENTDQAATLRTTLSTYFATGESHLHTAQQMNLHRNTVKYRITKALGDPATGTHSKLDLALALQVCEFLGPTVLK</sequence>
<dbReference type="Pfam" id="PF17853">
    <property type="entry name" value="GGDEF_2"/>
    <property type="match status" value="1"/>
</dbReference>
<dbReference type="InterPro" id="IPR042070">
    <property type="entry name" value="PucR_C-HTH_sf"/>
</dbReference>
<dbReference type="InterPro" id="IPR051448">
    <property type="entry name" value="CdaR-like_regulators"/>
</dbReference>
<organism evidence="5 6">
    <name type="scientific">Rhodococcus opacus</name>
    <name type="common">Nocardia opaca</name>
    <dbReference type="NCBI Taxonomy" id="37919"/>
    <lineage>
        <taxon>Bacteria</taxon>
        <taxon>Bacillati</taxon>
        <taxon>Actinomycetota</taxon>
        <taxon>Actinomycetes</taxon>
        <taxon>Mycobacteriales</taxon>
        <taxon>Nocardiaceae</taxon>
        <taxon>Rhodococcus</taxon>
    </lineage>
</organism>
<comment type="similarity">
    <text evidence="1">Belongs to the CdaR family.</text>
</comment>
<dbReference type="AlphaFoldDB" id="A0A1B1KFZ9"/>
<accession>A0A1B1KFZ9</accession>
<evidence type="ECO:0000256" key="1">
    <source>
        <dbReference type="ARBA" id="ARBA00006754"/>
    </source>
</evidence>
<feature type="domain" description="PucR C-terminal helix-turn-helix" evidence="2">
    <location>
        <begin position="372"/>
        <end position="426"/>
    </location>
</feature>
<dbReference type="PANTHER" id="PTHR33744:SF1">
    <property type="entry name" value="DNA-BINDING TRANSCRIPTIONAL ACTIVATOR ADER"/>
    <property type="match status" value="1"/>
</dbReference>
<dbReference type="RefSeq" id="WP_373418901.1">
    <property type="nucleotide sequence ID" value="NZ_CP009111.1"/>
</dbReference>
<evidence type="ECO:0000259" key="4">
    <source>
        <dbReference type="Pfam" id="PF17853"/>
    </source>
</evidence>
<dbReference type="EMBL" id="CP009111">
    <property type="protein sequence ID" value="ANS31545.1"/>
    <property type="molecule type" value="Genomic_DNA"/>
</dbReference>
<dbReference type="PANTHER" id="PTHR33744">
    <property type="entry name" value="CARBOHYDRATE DIACID REGULATOR"/>
    <property type="match status" value="1"/>
</dbReference>
<proteinExistence type="inferred from homology"/>